<name>A0A915HVE1_ROMCU</name>
<protein>
    <submittedName>
        <fullName evidence="3">Uncharacterized protein</fullName>
    </submittedName>
</protein>
<evidence type="ECO:0000313" key="3">
    <source>
        <dbReference type="WBParaSite" id="nRc.2.0.1.t05869-RA"/>
    </source>
</evidence>
<dbReference type="AlphaFoldDB" id="A0A915HVE1"/>
<evidence type="ECO:0000256" key="1">
    <source>
        <dbReference type="SAM" id="MobiDB-lite"/>
    </source>
</evidence>
<feature type="region of interest" description="Disordered" evidence="1">
    <location>
        <begin position="1"/>
        <end position="60"/>
    </location>
</feature>
<accession>A0A915HVE1</accession>
<feature type="compositionally biased region" description="Polar residues" evidence="1">
    <location>
        <begin position="48"/>
        <end position="60"/>
    </location>
</feature>
<proteinExistence type="predicted"/>
<evidence type="ECO:0000313" key="2">
    <source>
        <dbReference type="Proteomes" id="UP000887565"/>
    </source>
</evidence>
<sequence length="85" mass="9008">SQTFPNSAHRQQDSGLEPSSSYSLSSGDVGPLYTNPASFYNPEINGPVIQNDSGASSFTTRDAAASRQSFRMAMGNPCGTFVDII</sequence>
<reference evidence="3" key="1">
    <citation type="submission" date="2022-11" db="UniProtKB">
        <authorList>
            <consortium name="WormBaseParasite"/>
        </authorList>
    </citation>
    <scope>IDENTIFICATION</scope>
</reference>
<dbReference type="Proteomes" id="UP000887565">
    <property type="component" value="Unplaced"/>
</dbReference>
<organism evidence="2 3">
    <name type="scientific">Romanomermis culicivorax</name>
    <name type="common">Nematode worm</name>
    <dbReference type="NCBI Taxonomy" id="13658"/>
    <lineage>
        <taxon>Eukaryota</taxon>
        <taxon>Metazoa</taxon>
        <taxon>Ecdysozoa</taxon>
        <taxon>Nematoda</taxon>
        <taxon>Enoplea</taxon>
        <taxon>Dorylaimia</taxon>
        <taxon>Mermithida</taxon>
        <taxon>Mermithoidea</taxon>
        <taxon>Mermithidae</taxon>
        <taxon>Romanomermis</taxon>
    </lineage>
</organism>
<keyword evidence="2" id="KW-1185">Reference proteome</keyword>
<dbReference type="WBParaSite" id="nRc.2.0.1.t05869-RA">
    <property type="protein sequence ID" value="nRc.2.0.1.t05869-RA"/>
    <property type="gene ID" value="nRc.2.0.1.g05869"/>
</dbReference>
<feature type="compositionally biased region" description="Low complexity" evidence="1">
    <location>
        <begin position="14"/>
        <end position="27"/>
    </location>
</feature>